<dbReference type="SUPFAM" id="SSF52540">
    <property type="entry name" value="P-loop containing nucleoside triphosphate hydrolases"/>
    <property type="match status" value="1"/>
</dbReference>
<evidence type="ECO:0000256" key="7">
    <source>
        <dbReference type="ARBA" id="ARBA00023136"/>
    </source>
</evidence>
<dbReference type="PROSITE" id="PS00211">
    <property type="entry name" value="ABC_TRANSPORTER_1"/>
    <property type="match status" value="1"/>
</dbReference>
<evidence type="ECO:0000256" key="1">
    <source>
        <dbReference type="ARBA" id="ARBA00004370"/>
    </source>
</evidence>
<keyword evidence="5" id="KW-0547">Nucleotide-binding</keyword>
<evidence type="ECO:0000313" key="11">
    <source>
        <dbReference type="Proteomes" id="UP000886876"/>
    </source>
</evidence>
<accession>A0A9D1G8C7</accession>
<dbReference type="GO" id="GO:0016020">
    <property type="term" value="C:membrane"/>
    <property type="evidence" value="ECO:0007669"/>
    <property type="project" value="UniProtKB-SubCell"/>
</dbReference>
<keyword evidence="4" id="KW-1003">Cell membrane</keyword>
<evidence type="ECO:0000259" key="8">
    <source>
        <dbReference type="Pfam" id="PF00005"/>
    </source>
</evidence>
<dbReference type="GO" id="GO:0005524">
    <property type="term" value="F:ATP binding"/>
    <property type="evidence" value="ECO:0007669"/>
    <property type="project" value="UniProtKB-KW"/>
</dbReference>
<dbReference type="Gene3D" id="3.40.50.300">
    <property type="entry name" value="P-loop containing nucleotide triphosphate hydrolases"/>
    <property type="match status" value="1"/>
</dbReference>
<dbReference type="PANTHER" id="PTHR43297">
    <property type="entry name" value="OLIGOPEPTIDE TRANSPORT ATP-BINDING PROTEIN APPD"/>
    <property type="match status" value="1"/>
</dbReference>
<gene>
    <name evidence="10" type="ORF">IAD42_11295</name>
</gene>
<feature type="domain" description="ABC transporter" evidence="8">
    <location>
        <begin position="22"/>
        <end position="85"/>
    </location>
</feature>
<evidence type="ECO:0000259" key="9">
    <source>
        <dbReference type="Pfam" id="PF08352"/>
    </source>
</evidence>
<name>A0A9D1G8C7_9FIRM</name>
<dbReference type="PANTHER" id="PTHR43297:SF2">
    <property type="entry name" value="DIPEPTIDE TRANSPORT ATP-BINDING PROTEIN DPPD"/>
    <property type="match status" value="1"/>
</dbReference>
<dbReference type="Pfam" id="PF00005">
    <property type="entry name" value="ABC_tran"/>
    <property type="match status" value="1"/>
</dbReference>
<dbReference type="InterPro" id="IPR017871">
    <property type="entry name" value="ABC_transporter-like_CS"/>
</dbReference>
<dbReference type="InterPro" id="IPR027417">
    <property type="entry name" value="P-loop_NTPase"/>
</dbReference>
<evidence type="ECO:0000256" key="3">
    <source>
        <dbReference type="ARBA" id="ARBA00022448"/>
    </source>
</evidence>
<evidence type="ECO:0000256" key="4">
    <source>
        <dbReference type="ARBA" id="ARBA00022475"/>
    </source>
</evidence>
<comment type="similarity">
    <text evidence="2">Belongs to the ABC transporter superfamily.</text>
</comment>
<dbReference type="AlphaFoldDB" id="A0A9D1G8C7"/>
<feature type="non-terminal residue" evidence="10">
    <location>
        <position position="1"/>
    </location>
</feature>
<comment type="caution">
    <text evidence="10">The sequence shown here is derived from an EMBL/GenBank/DDBJ whole genome shotgun (WGS) entry which is preliminary data.</text>
</comment>
<protein>
    <submittedName>
        <fullName evidence="10">ABC transporter ATP-binding protein</fullName>
    </submittedName>
</protein>
<reference evidence="10" key="2">
    <citation type="journal article" date="2021" name="PeerJ">
        <title>Extensive microbial diversity within the chicken gut microbiome revealed by metagenomics and culture.</title>
        <authorList>
            <person name="Gilroy R."/>
            <person name="Ravi A."/>
            <person name="Getino M."/>
            <person name="Pursley I."/>
            <person name="Horton D.L."/>
            <person name="Alikhan N.F."/>
            <person name="Baker D."/>
            <person name="Gharbi K."/>
            <person name="Hall N."/>
            <person name="Watson M."/>
            <person name="Adriaenssens E.M."/>
            <person name="Foster-Nyarko E."/>
            <person name="Jarju S."/>
            <person name="Secka A."/>
            <person name="Antonio M."/>
            <person name="Oren A."/>
            <person name="Chaudhuri R.R."/>
            <person name="La Ragione R."/>
            <person name="Hildebrand F."/>
            <person name="Pallen M.J."/>
        </authorList>
    </citation>
    <scope>NUCLEOTIDE SEQUENCE</scope>
    <source>
        <strain evidence="10">ChiHecec3B27-6122</strain>
    </source>
</reference>
<keyword evidence="7" id="KW-0472">Membrane</keyword>
<dbReference type="EMBL" id="DVJS01000276">
    <property type="protein sequence ID" value="HIS98549.1"/>
    <property type="molecule type" value="Genomic_DNA"/>
</dbReference>
<evidence type="ECO:0000256" key="2">
    <source>
        <dbReference type="ARBA" id="ARBA00005417"/>
    </source>
</evidence>
<evidence type="ECO:0000313" key="10">
    <source>
        <dbReference type="EMBL" id="HIS98549.1"/>
    </source>
</evidence>
<dbReference type="NCBIfam" id="TIGR01727">
    <property type="entry name" value="oligo_HPY"/>
    <property type="match status" value="1"/>
</dbReference>
<dbReference type="CDD" id="cd03257">
    <property type="entry name" value="ABC_NikE_OppD_transporters"/>
    <property type="match status" value="1"/>
</dbReference>
<dbReference type="InterPro" id="IPR013563">
    <property type="entry name" value="Oligopep_ABC_C"/>
</dbReference>
<feature type="domain" description="Oligopeptide/dipeptide ABC transporter C-terminal" evidence="9">
    <location>
        <begin position="136"/>
        <end position="199"/>
    </location>
</feature>
<dbReference type="InterPro" id="IPR003439">
    <property type="entry name" value="ABC_transporter-like_ATP-bd"/>
</dbReference>
<comment type="subcellular location">
    <subcellularLocation>
        <location evidence="1">Membrane</location>
    </subcellularLocation>
</comment>
<dbReference type="Proteomes" id="UP000886876">
    <property type="component" value="Unassembled WGS sequence"/>
</dbReference>
<organism evidence="10 11">
    <name type="scientific">Candidatus Scatomorpha pullistercoris</name>
    <dbReference type="NCBI Taxonomy" id="2840929"/>
    <lineage>
        <taxon>Bacteria</taxon>
        <taxon>Bacillati</taxon>
        <taxon>Bacillota</taxon>
        <taxon>Clostridia</taxon>
        <taxon>Eubacteriales</taxon>
        <taxon>Candidatus Scatomorpha</taxon>
    </lineage>
</organism>
<proteinExistence type="inferred from homology"/>
<sequence>QDPMTALNPVNTVGYQIAEALRLHNNYSRKEARKAAEEMLETVGILKERYDDYPFQFSGGMRQRVVIAMALACKPELLICDEPTTALDVTIQAQVLDMITNLKKELDTAVIMITHDLGIVAETCDTVAVIYAGKVVEYGKVEEIFDDPKHPYTIGLFNSLPQANRGGRLRPIEGLMPDPSDLPAGCPFGPRCEHATDKCRSIEPGIRQYSETHYCRCHWREENS</sequence>
<keyword evidence="6 10" id="KW-0067">ATP-binding</keyword>
<dbReference type="InterPro" id="IPR050388">
    <property type="entry name" value="ABC_Ni/Peptide_Import"/>
</dbReference>
<dbReference type="Pfam" id="PF08352">
    <property type="entry name" value="oligo_HPY"/>
    <property type="match status" value="1"/>
</dbReference>
<reference evidence="10" key="1">
    <citation type="submission" date="2020-10" db="EMBL/GenBank/DDBJ databases">
        <authorList>
            <person name="Gilroy R."/>
        </authorList>
    </citation>
    <scope>NUCLEOTIDE SEQUENCE</scope>
    <source>
        <strain evidence="10">ChiHecec3B27-6122</strain>
    </source>
</reference>
<keyword evidence="3" id="KW-0813">Transport</keyword>
<evidence type="ECO:0000256" key="6">
    <source>
        <dbReference type="ARBA" id="ARBA00022840"/>
    </source>
</evidence>
<evidence type="ECO:0000256" key="5">
    <source>
        <dbReference type="ARBA" id="ARBA00022741"/>
    </source>
</evidence>
<dbReference type="GO" id="GO:0016887">
    <property type="term" value="F:ATP hydrolysis activity"/>
    <property type="evidence" value="ECO:0007669"/>
    <property type="project" value="InterPro"/>
</dbReference>
<dbReference type="GO" id="GO:0015833">
    <property type="term" value="P:peptide transport"/>
    <property type="evidence" value="ECO:0007669"/>
    <property type="project" value="InterPro"/>
</dbReference>